<dbReference type="GO" id="GO:0070987">
    <property type="term" value="P:error-free translesion synthesis"/>
    <property type="evidence" value="ECO:0007669"/>
    <property type="project" value="TreeGrafter"/>
</dbReference>
<evidence type="ECO:0000256" key="2">
    <source>
        <dbReference type="HAMAP-Rule" id="MF_00791"/>
    </source>
</evidence>
<proteinExistence type="inferred from homology"/>
<dbReference type="InterPro" id="IPR023065">
    <property type="entry name" value="Uncharacterised_ApaG"/>
</dbReference>
<evidence type="ECO:0000256" key="1">
    <source>
        <dbReference type="ARBA" id="ARBA00017693"/>
    </source>
</evidence>
<name>A0A3E0X2C1_9GAMM</name>
<keyword evidence="5" id="KW-1185">Reference proteome</keyword>
<dbReference type="RefSeq" id="WP_116300588.1">
    <property type="nucleotide sequence ID" value="NZ_NFZV01000001.1"/>
</dbReference>
<dbReference type="PROSITE" id="PS51087">
    <property type="entry name" value="APAG"/>
    <property type="match status" value="1"/>
</dbReference>
<dbReference type="InterPro" id="IPR036767">
    <property type="entry name" value="ApaG_sf"/>
</dbReference>
<reference evidence="5" key="1">
    <citation type="submission" date="2017-05" db="EMBL/GenBank/DDBJ databases">
        <authorList>
            <person name="Sharma S."/>
            <person name="Sidhu C."/>
            <person name="Pinnaka A.K."/>
        </authorList>
    </citation>
    <scope>NUCLEOTIDE SEQUENCE [LARGE SCALE GENOMIC DNA]</scope>
    <source>
        <strain evidence="5">AK93</strain>
    </source>
</reference>
<comment type="caution">
    <text evidence="4">The sequence shown here is derived from an EMBL/GenBank/DDBJ whole genome shotgun (WGS) entry which is preliminary data.</text>
</comment>
<gene>
    <name evidence="2" type="primary">apaG</name>
    <name evidence="4" type="ORF">CAL65_01300</name>
</gene>
<evidence type="ECO:0000259" key="3">
    <source>
        <dbReference type="PROSITE" id="PS51087"/>
    </source>
</evidence>
<sequence length="127" mass="14406">MENETKYAIQVDVEPTYLEDQSVPSEDRYVFAYTVTIRNHGEQAARLLRRHWIIADANGKERQIEGDGVVGEQPLLDPGKHFRYTSGAVLETPVGSMRGRYQMLAEDGMLFDAEIPVFTLAIPRTLH</sequence>
<feature type="domain" description="ApaG" evidence="3">
    <location>
        <begin position="3"/>
        <end position="127"/>
    </location>
</feature>
<dbReference type="OrthoDB" id="9795226at2"/>
<dbReference type="AlphaFoldDB" id="A0A3E0X2C1"/>
<dbReference type="HAMAP" id="MF_00791">
    <property type="entry name" value="ApaG"/>
    <property type="match status" value="1"/>
</dbReference>
<dbReference type="NCBIfam" id="NF003967">
    <property type="entry name" value="PRK05461.1"/>
    <property type="match status" value="1"/>
</dbReference>
<dbReference type="Gene3D" id="2.60.40.1470">
    <property type="entry name" value="ApaG domain"/>
    <property type="match status" value="1"/>
</dbReference>
<dbReference type="Pfam" id="PF04379">
    <property type="entry name" value="DUF525"/>
    <property type="match status" value="1"/>
</dbReference>
<evidence type="ECO:0000313" key="4">
    <source>
        <dbReference type="EMBL" id="RFA39637.1"/>
    </source>
</evidence>
<dbReference type="EMBL" id="NFZW01000001">
    <property type="protein sequence ID" value="RFA39637.1"/>
    <property type="molecule type" value="Genomic_DNA"/>
</dbReference>
<dbReference type="SUPFAM" id="SSF110069">
    <property type="entry name" value="ApaG-like"/>
    <property type="match status" value="1"/>
</dbReference>
<dbReference type="InterPro" id="IPR007474">
    <property type="entry name" value="ApaG_domain"/>
</dbReference>
<dbReference type="PANTHER" id="PTHR14289:SF16">
    <property type="entry name" value="POLYMERASE DELTA-INTERACTING PROTEIN 2"/>
    <property type="match status" value="1"/>
</dbReference>
<dbReference type="Proteomes" id="UP000256763">
    <property type="component" value="Unassembled WGS sequence"/>
</dbReference>
<organism evidence="4 5">
    <name type="scientific">Alkalilimnicola ehrlichii</name>
    <dbReference type="NCBI Taxonomy" id="351052"/>
    <lineage>
        <taxon>Bacteria</taxon>
        <taxon>Pseudomonadati</taxon>
        <taxon>Pseudomonadota</taxon>
        <taxon>Gammaproteobacteria</taxon>
        <taxon>Chromatiales</taxon>
        <taxon>Ectothiorhodospiraceae</taxon>
        <taxon>Alkalilimnicola</taxon>
    </lineage>
</organism>
<accession>A0A3E0X2C1</accession>
<dbReference type="PANTHER" id="PTHR14289">
    <property type="entry name" value="F-BOX ONLY PROTEIN 3"/>
    <property type="match status" value="1"/>
</dbReference>
<evidence type="ECO:0000313" key="5">
    <source>
        <dbReference type="Proteomes" id="UP000256763"/>
    </source>
</evidence>
<protein>
    <recommendedName>
        <fullName evidence="1 2">Protein ApaG</fullName>
    </recommendedName>
</protein>